<accession>A0A072PTH5</accession>
<evidence type="ECO:0000313" key="5">
    <source>
        <dbReference type="Proteomes" id="UP000027920"/>
    </source>
</evidence>
<dbReference type="SUPFAM" id="SSF51735">
    <property type="entry name" value="NAD(P)-binding Rossmann-fold domains"/>
    <property type="match status" value="1"/>
</dbReference>
<dbReference type="RefSeq" id="XP_013265984.1">
    <property type="nucleotide sequence ID" value="XM_013410530.1"/>
</dbReference>
<feature type="domain" description="NAD-dependent epimerase/dehydratase" evidence="3">
    <location>
        <begin position="11"/>
        <end position="266"/>
    </location>
</feature>
<gene>
    <name evidence="4" type="ORF">A1O9_01371</name>
</gene>
<sequence length="345" mass="37360">MSPPAPSDQTILISGISGFVAAHIAHAFLEAGYKVRGTVRSDKSIDSIKKAHAKYAGQLSFAIVPDITVPNAFNEAADGVTGIVHTANPFILNPKDNETELLKPSIQGVLNALEAAKSQGSKVHRVVLTASFADILDLSLGERPGYTYTEADWNPATYEEAKQSDSGAFSYCAAKGLAERAGWDWLAANTPPFSFVALCPPWIFGPSLNGIKSLDHLNESTEAIWKLVNGSAKEVPPVEFGGFVDVRVVATAHLRAYEREEAGGQRFLLGSDFNYQNAVDFLREDFPQLHGRIPKGQTGAGKTWPLYHLDHSKAEMVLGLEFTPLNVTLKDTVADLLEAEKRLNA</sequence>
<evidence type="ECO:0000313" key="4">
    <source>
        <dbReference type="EMBL" id="KEF63394.1"/>
    </source>
</evidence>
<evidence type="ECO:0000256" key="1">
    <source>
        <dbReference type="ARBA" id="ARBA00023002"/>
    </source>
</evidence>
<dbReference type="Pfam" id="PF01370">
    <property type="entry name" value="Epimerase"/>
    <property type="match status" value="1"/>
</dbReference>
<dbReference type="CDD" id="cd05227">
    <property type="entry name" value="AR_SDR_e"/>
    <property type="match status" value="1"/>
</dbReference>
<evidence type="ECO:0000256" key="2">
    <source>
        <dbReference type="ARBA" id="ARBA00023445"/>
    </source>
</evidence>
<dbReference type="PANTHER" id="PTHR10366">
    <property type="entry name" value="NAD DEPENDENT EPIMERASE/DEHYDRATASE"/>
    <property type="match status" value="1"/>
</dbReference>
<dbReference type="Proteomes" id="UP000027920">
    <property type="component" value="Unassembled WGS sequence"/>
</dbReference>
<dbReference type="Gene3D" id="3.40.50.720">
    <property type="entry name" value="NAD(P)-binding Rossmann-like Domain"/>
    <property type="match status" value="1"/>
</dbReference>
<dbReference type="OrthoDB" id="2735536at2759"/>
<dbReference type="HOGENOM" id="CLU_007383_9_2_1"/>
<dbReference type="EMBL" id="AMGV01000001">
    <property type="protein sequence ID" value="KEF63394.1"/>
    <property type="molecule type" value="Genomic_DNA"/>
</dbReference>
<protein>
    <recommendedName>
        <fullName evidence="3">NAD-dependent epimerase/dehydratase domain-containing protein</fullName>
    </recommendedName>
</protein>
<dbReference type="InterPro" id="IPR036291">
    <property type="entry name" value="NAD(P)-bd_dom_sf"/>
</dbReference>
<comment type="caution">
    <text evidence="4">The sequence shown here is derived from an EMBL/GenBank/DDBJ whole genome shotgun (WGS) entry which is preliminary data.</text>
</comment>
<dbReference type="PANTHER" id="PTHR10366:SF564">
    <property type="entry name" value="STEROL-4-ALPHA-CARBOXYLATE 3-DEHYDROGENASE, DECARBOXYLATING"/>
    <property type="match status" value="1"/>
</dbReference>
<organism evidence="4 5">
    <name type="scientific">Exophiala aquamarina CBS 119918</name>
    <dbReference type="NCBI Taxonomy" id="1182545"/>
    <lineage>
        <taxon>Eukaryota</taxon>
        <taxon>Fungi</taxon>
        <taxon>Dikarya</taxon>
        <taxon>Ascomycota</taxon>
        <taxon>Pezizomycotina</taxon>
        <taxon>Eurotiomycetes</taxon>
        <taxon>Chaetothyriomycetidae</taxon>
        <taxon>Chaetothyriales</taxon>
        <taxon>Herpotrichiellaceae</taxon>
        <taxon>Exophiala</taxon>
    </lineage>
</organism>
<name>A0A072PTH5_9EURO</name>
<dbReference type="InterPro" id="IPR050425">
    <property type="entry name" value="NAD(P)_dehydrat-like"/>
</dbReference>
<keyword evidence="1" id="KW-0560">Oxidoreductase</keyword>
<comment type="similarity">
    <text evidence="2">Belongs to the NAD(P)-dependent epimerase/dehydratase family. Dihydroflavonol-4-reductase subfamily.</text>
</comment>
<dbReference type="InterPro" id="IPR001509">
    <property type="entry name" value="Epimerase_deHydtase"/>
</dbReference>
<evidence type="ECO:0000259" key="3">
    <source>
        <dbReference type="Pfam" id="PF01370"/>
    </source>
</evidence>
<dbReference type="GO" id="GO:0016616">
    <property type="term" value="F:oxidoreductase activity, acting on the CH-OH group of donors, NAD or NADP as acceptor"/>
    <property type="evidence" value="ECO:0007669"/>
    <property type="project" value="TreeGrafter"/>
</dbReference>
<keyword evidence="5" id="KW-1185">Reference proteome</keyword>
<proteinExistence type="inferred from homology"/>
<dbReference type="AlphaFoldDB" id="A0A072PTH5"/>
<reference evidence="4 5" key="1">
    <citation type="submission" date="2013-03" db="EMBL/GenBank/DDBJ databases">
        <title>The Genome Sequence of Exophiala aquamarina CBS 119918.</title>
        <authorList>
            <consortium name="The Broad Institute Genomics Platform"/>
            <person name="Cuomo C."/>
            <person name="de Hoog S."/>
            <person name="Gorbushina A."/>
            <person name="Walker B."/>
            <person name="Young S.K."/>
            <person name="Zeng Q."/>
            <person name="Gargeya S."/>
            <person name="Fitzgerald M."/>
            <person name="Haas B."/>
            <person name="Abouelleil A."/>
            <person name="Allen A.W."/>
            <person name="Alvarado L."/>
            <person name="Arachchi H.M."/>
            <person name="Berlin A.M."/>
            <person name="Chapman S.B."/>
            <person name="Gainer-Dewar J."/>
            <person name="Goldberg J."/>
            <person name="Griggs A."/>
            <person name="Gujja S."/>
            <person name="Hansen M."/>
            <person name="Howarth C."/>
            <person name="Imamovic A."/>
            <person name="Ireland A."/>
            <person name="Larimer J."/>
            <person name="McCowan C."/>
            <person name="Murphy C."/>
            <person name="Pearson M."/>
            <person name="Poon T.W."/>
            <person name="Priest M."/>
            <person name="Roberts A."/>
            <person name="Saif S."/>
            <person name="Shea T."/>
            <person name="Sisk P."/>
            <person name="Sykes S."/>
            <person name="Wortman J."/>
            <person name="Nusbaum C."/>
            <person name="Birren B."/>
        </authorList>
    </citation>
    <scope>NUCLEOTIDE SEQUENCE [LARGE SCALE GENOMIC DNA]</scope>
    <source>
        <strain evidence="4 5">CBS 119918</strain>
    </source>
</reference>
<dbReference type="STRING" id="1182545.A0A072PTH5"/>
<dbReference type="GeneID" id="25276318"/>
<dbReference type="VEuPathDB" id="FungiDB:A1O9_01371"/>